<sequence>MTAQSKMGSEYNSSDQEDVAFRRLNYFKKAAEQPEECVNNFMKFMSRQNLAKLITYYEIFNQTRDVAGSFIECGVFHGNGLMTWAKLLAAFEPYNYPAKVIGFDTFEGNVGMSAKDESDASGPHKKEGGYFSDSLDDLKECIDIFDKDRPVSHIPKVELVKGDLRQTAKEYVEKNRHLVVRVLSLTVNLYEPTLAALKAFVPRMPKGSVIVPLTLNNAIYPGMTESVLEELKISNYSVKTFPYSPNVSMIIL</sequence>
<dbReference type="AlphaFoldDB" id="A0A7T0G098"/>
<gene>
    <name evidence="1" type="ORF">G3M70_09815</name>
</gene>
<dbReference type="InterPro" id="IPR029063">
    <property type="entry name" value="SAM-dependent_MTases_sf"/>
</dbReference>
<dbReference type="SUPFAM" id="SSF53335">
    <property type="entry name" value="S-adenosyl-L-methionine-dependent methyltransferases"/>
    <property type="match status" value="1"/>
</dbReference>
<evidence type="ECO:0000313" key="2">
    <source>
        <dbReference type="Proteomes" id="UP000594688"/>
    </source>
</evidence>
<keyword evidence="1" id="KW-0489">Methyltransferase</keyword>
<organism evidence="1 2">
    <name type="scientific">Candidatus Nitronauta litoralis</name>
    <dbReference type="NCBI Taxonomy" id="2705533"/>
    <lineage>
        <taxon>Bacteria</taxon>
        <taxon>Pseudomonadati</taxon>
        <taxon>Nitrospinota/Tectimicrobiota group</taxon>
        <taxon>Nitrospinota</taxon>
        <taxon>Nitrospinia</taxon>
        <taxon>Nitrospinales</taxon>
        <taxon>Nitrospinaceae</taxon>
        <taxon>Candidatus Nitronauta</taxon>
    </lineage>
</organism>
<protein>
    <submittedName>
        <fullName evidence="1">Class I SAM-dependent methyltransferase</fullName>
    </submittedName>
</protein>
<dbReference type="Gene3D" id="3.40.50.150">
    <property type="entry name" value="Vaccinia Virus protein VP39"/>
    <property type="match status" value="1"/>
</dbReference>
<keyword evidence="1" id="KW-0808">Transferase</keyword>
<dbReference type="Pfam" id="PF05711">
    <property type="entry name" value="TylF"/>
    <property type="match status" value="1"/>
</dbReference>
<dbReference type="GO" id="GO:0008168">
    <property type="term" value="F:methyltransferase activity"/>
    <property type="evidence" value="ECO:0007669"/>
    <property type="project" value="UniProtKB-KW"/>
</dbReference>
<dbReference type="Proteomes" id="UP000594688">
    <property type="component" value="Chromosome"/>
</dbReference>
<accession>A0A7T0G098</accession>
<dbReference type="InterPro" id="IPR008884">
    <property type="entry name" value="TylF_MeTrfase"/>
</dbReference>
<reference evidence="1 2" key="1">
    <citation type="submission" date="2020-02" db="EMBL/GenBank/DDBJ databases">
        <title>Genomic and physiological characterization of two novel Nitrospinaceae genera.</title>
        <authorList>
            <person name="Mueller A.J."/>
            <person name="Jung M.-Y."/>
            <person name="Strachan C.R."/>
            <person name="Herbold C.W."/>
            <person name="Kirkegaard R.H."/>
            <person name="Daims H."/>
        </authorList>
    </citation>
    <scope>NUCLEOTIDE SEQUENCE [LARGE SCALE GENOMIC DNA]</scope>
    <source>
        <strain evidence="1">EB</strain>
    </source>
</reference>
<name>A0A7T0G098_9BACT</name>
<dbReference type="EMBL" id="CP048685">
    <property type="protein sequence ID" value="QPJ62149.1"/>
    <property type="molecule type" value="Genomic_DNA"/>
</dbReference>
<dbReference type="GO" id="GO:0032259">
    <property type="term" value="P:methylation"/>
    <property type="evidence" value="ECO:0007669"/>
    <property type="project" value="UniProtKB-KW"/>
</dbReference>
<evidence type="ECO:0000313" key="1">
    <source>
        <dbReference type="EMBL" id="QPJ62149.1"/>
    </source>
</evidence>
<proteinExistence type="predicted"/>
<dbReference type="KEGG" id="nli:G3M70_09815"/>